<reference evidence="10" key="1">
    <citation type="submission" date="2021-01" db="EMBL/GenBank/DDBJ databases">
        <title>Microvirga sp.</title>
        <authorList>
            <person name="Kim M.K."/>
        </authorList>
    </citation>
    <scope>NUCLEOTIDE SEQUENCE</scope>
    <source>
        <strain evidence="10">5420S-16</strain>
    </source>
</reference>
<dbReference type="Pfam" id="PF01168">
    <property type="entry name" value="Ala_racemase_N"/>
    <property type="match status" value="1"/>
</dbReference>
<dbReference type="NCBIfam" id="TIGR00492">
    <property type="entry name" value="alr"/>
    <property type="match status" value="1"/>
</dbReference>
<dbReference type="InterPro" id="IPR001608">
    <property type="entry name" value="Ala_racemase_N"/>
</dbReference>
<dbReference type="CDD" id="cd00430">
    <property type="entry name" value="PLPDE_III_AR"/>
    <property type="match status" value="1"/>
</dbReference>
<keyword evidence="4 6" id="KW-0663">Pyridoxal phosphate</keyword>
<dbReference type="GO" id="GO:0005829">
    <property type="term" value="C:cytosol"/>
    <property type="evidence" value="ECO:0007669"/>
    <property type="project" value="TreeGrafter"/>
</dbReference>
<dbReference type="HAMAP" id="MF_01201">
    <property type="entry name" value="Ala_racemase"/>
    <property type="match status" value="1"/>
</dbReference>
<dbReference type="SMART" id="SM01005">
    <property type="entry name" value="Ala_racemase_C"/>
    <property type="match status" value="1"/>
</dbReference>
<comment type="cofactor">
    <cofactor evidence="2 6 7">
        <name>pyridoxal 5'-phosphate</name>
        <dbReference type="ChEBI" id="CHEBI:597326"/>
    </cofactor>
</comment>
<evidence type="ECO:0000256" key="4">
    <source>
        <dbReference type="ARBA" id="ARBA00022898"/>
    </source>
</evidence>
<comment type="pathway">
    <text evidence="6">Amino-acid biosynthesis; D-alanine biosynthesis; D-alanine from L-alanine: step 1/1.</text>
</comment>
<sequence>MPASGAGGVLHIDLDALAANWRALRDAAGGAETAAVVKANAYGTGIEKAVPALGRAGCRTFFVAHLSEAVRARAVAYDATIYVLNGLLPGTAPSYAEHDLRPVLGSFEEIEEWAGFCRSQNHRLKAAIHVDTGMNRLGLTVPQGLMLKDTAALQDFETALLMSHFVSAEESDNPLNRQQAEAFEAVRSSLPHVPASLSNSSGIFLRDKPHYDLVRPGYALYGGNPTPDLDNPMRPVIGLEGRIVQLRWVEAEHTVGYNGRWLALSKRRIATISVGYADGYPRSSSARGKSGEELLAGVALVAGQRCPFAGNVSMDLLAVDVTDVPEAQVKRGDPVTLIGGELTLDEVGRRAGTIGYEILTNLGSRYARTYSGDAG</sequence>
<feature type="active site" description="Proton acceptor; specific for L-alanine" evidence="6">
    <location>
        <position position="257"/>
    </location>
</feature>
<protein>
    <recommendedName>
        <fullName evidence="3 6">Alanine racemase</fullName>
        <ecNumber evidence="3 6">5.1.1.1</ecNumber>
    </recommendedName>
</protein>
<dbReference type="Proteomes" id="UP000605848">
    <property type="component" value="Unassembled WGS sequence"/>
</dbReference>
<evidence type="ECO:0000256" key="2">
    <source>
        <dbReference type="ARBA" id="ARBA00001933"/>
    </source>
</evidence>
<accession>A0A937CVY9</accession>
<dbReference type="InterPro" id="IPR029066">
    <property type="entry name" value="PLP-binding_barrel"/>
</dbReference>
<evidence type="ECO:0000256" key="1">
    <source>
        <dbReference type="ARBA" id="ARBA00000316"/>
    </source>
</evidence>
<dbReference type="EC" id="5.1.1.1" evidence="3 6"/>
<feature type="binding site" evidence="6 8">
    <location>
        <position position="314"/>
    </location>
    <ligand>
        <name>substrate</name>
    </ligand>
</feature>
<dbReference type="InterPro" id="IPR011079">
    <property type="entry name" value="Ala_racemase_C"/>
</dbReference>
<dbReference type="EMBL" id="JAEQMY010000001">
    <property type="protein sequence ID" value="MBL0402433.1"/>
    <property type="molecule type" value="Genomic_DNA"/>
</dbReference>
<feature type="domain" description="Alanine racemase C-terminal" evidence="9">
    <location>
        <begin position="236"/>
        <end position="371"/>
    </location>
</feature>
<comment type="function">
    <text evidence="6">Catalyzes the interconversion of L-alanine and D-alanine. May also act on other amino acids.</text>
</comment>
<dbReference type="Pfam" id="PF00842">
    <property type="entry name" value="Ala_racemase_C"/>
    <property type="match status" value="1"/>
</dbReference>
<organism evidence="10 11">
    <name type="scientific">Microvirga aerilata</name>
    <dbReference type="NCBI Taxonomy" id="670292"/>
    <lineage>
        <taxon>Bacteria</taxon>
        <taxon>Pseudomonadati</taxon>
        <taxon>Pseudomonadota</taxon>
        <taxon>Alphaproteobacteria</taxon>
        <taxon>Hyphomicrobiales</taxon>
        <taxon>Methylobacteriaceae</taxon>
        <taxon>Microvirga</taxon>
    </lineage>
</organism>
<dbReference type="InterPro" id="IPR009006">
    <property type="entry name" value="Ala_racemase/Decarboxylase_C"/>
</dbReference>
<dbReference type="SUPFAM" id="SSF51419">
    <property type="entry name" value="PLP-binding barrel"/>
    <property type="match status" value="1"/>
</dbReference>
<evidence type="ECO:0000259" key="9">
    <source>
        <dbReference type="SMART" id="SM01005"/>
    </source>
</evidence>
<dbReference type="GO" id="GO:0030632">
    <property type="term" value="P:D-alanine biosynthetic process"/>
    <property type="evidence" value="ECO:0007669"/>
    <property type="project" value="UniProtKB-UniRule"/>
</dbReference>
<dbReference type="PANTHER" id="PTHR30511">
    <property type="entry name" value="ALANINE RACEMASE"/>
    <property type="match status" value="1"/>
</dbReference>
<evidence type="ECO:0000256" key="6">
    <source>
        <dbReference type="HAMAP-Rule" id="MF_01201"/>
    </source>
</evidence>
<evidence type="ECO:0000313" key="11">
    <source>
        <dbReference type="Proteomes" id="UP000605848"/>
    </source>
</evidence>
<keyword evidence="11" id="KW-1185">Reference proteome</keyword>
<feature type="modified residue" description="N6-(pyridoxal phosphate)lysine" evidence="6 7">
    <location>
        <position position="38"/>
    </location>
</feature>
<dbReference type="SUPFAM" id="SSF50621">
    <property type="entry name" value="Alanine racemase C-terminal domain-like"/>
    <property type="match status" value="1"/>
</dbReference>
<gene>
    <name evidence="10" type="primary">alr</name>
    <name evidence="10" type="ORF">JKG68_00450</name>
</gene>
<proteinExistence type="inferred from homology"/>
<dbReference type="AlphaFoldDB" id="A0A937CVY9"/>
<feature type="binding site" evidence="6 8">
    <location>
        <position position="136"/>
    </location>
    <ligand>
        <name>substrate</name>
    </ligand>
</feature>
<dbReference type="PRINTS" id="PR00992">
    <property type="entry name" value="ALARACEMASE"/>
</dbReference>
<comment type="caution">
    <text evidence="10">The sequence shown here is derived from an EMBL/GenBank/DDBJ whole genome shotgun (WGS) entry which is preliminary data.</text>
</comment>
<evidence type="ECO:0000256" key="5">
    <source>
        <dbReference type="ARBA" id="ARBA00023235"/>
    </source>
</evidence>
<evidence type="ECO:0000256" key="7">
    <source>
        <dbReference type="PIRSR" id="PIRSR600821-50"/>
    </source>
</evidence>
<dbReference type="Gene3D" id="3.20.20.10">
    <property type="entry name" value="Alanine racemase"/>
    <property type="match status" value="1"/>
</dbReference>
<evidence type="ECO:0000256" key="8">
    <source>
        <dbReference type="PIRSR" id="PIRSR600821-52"/>
    </source>
</evidence>
<feature type="active site" description="Proton acceptor; specific for D-alanine" evidence="6">
    <location>
        <position position="38"/>
    </location>
</feature>
<dbReference type="InterPro" id="IPR000821">
    <property type="entry name" value="Ala_racemase"/>
</dbReference>
<keyword evidence="5 6" id="KW-0413">Isomerase</keyword>
<dbReference type="GO" id="GO:0030170">
    <property type="term" value="F:pyridoxal phosphate binding"/>
    <property type="evidence" value="ECO:0007669"/>
    <property type="project" value="UniProtKB-UniRule"/>
</dbReference>
<dbReference type="PANTHER" id="PTHR30511:SF0">
    <property type="entry name" value="ALANINE RACEMASE, CATABOLIC-RELATED"/>
    <property type="match status" value="1"/>
</dbReference>
<comment type="similarity">
    <text evidence="6">Belongs to the alanine racemase family.</text>
</comment>
<evidence type="ECO:0000256" key="3">
    <source>
        <dbReference type="ARBA" id="ARBA00013089"/>
    </source>
</evidence>
<dbReference type="GO" id="GO:0008784">
    <property type="term" value="F:alanine racemase activity"/>
    <property type="evidence" value="ECO:0007669"/>
    <property type="project" value="UniProtKB-UniRule"/>
</dbReference>
<name>A0A937CVY9_9HYPH</name>
<evidence type="ECO:0000313" key="10">
    <source>
        <dbReference type="EMBL" id="MBL0402433.1"/>
    </source>
</evidence>
<dbReference type="Gene3D" id="2.40.37.10">
    <property type="entry name" value="Lyase, Ornithine Decarboxylase, Chain A, domain 1"/>
    <property type="match status" value="1"/>
</dbReference>
<comment type="catalytic activity">
    <reaction evidence="1 6">
        <text>L-alanine = D-alanine</text>
        <dbReference type="Rhea" id="RHEA:20249"/>
        <dbReference type="ChEBI" id="CHEBI:57416"/>
        <dbReference type="ChEBI" id="CHEBI:57972"/>
        <dbReference type="EC" id="5.1.1.1"/>
    </reaction>
</comment>